<feature type="domain" description="C2H2-type" evidence="14">
    <location>
        <begin position="339"/>
        <end position="366"/>
    </location>
</feature>
<evidence type="ECO:0000256" key="1">
    <source>
        <dbReference type="ARBA" id="ARBA00003767"/>
    </source>
</evidence>
<keyword evidence="8" id="KW-0805">Transcription regulation</keyword>
<comment type="similarity">
    <text evidence="3">Belongs to the krueppel C2H2-type zinc-finger protein family.</text>
</comment>
<dbReference type="InterPro" id="IPR013087">
    <property type="entry name" value="Znf_C2H2_type"/>
</dbReference>
<dbReference type="Ensembl" id="ENSLLET00000029329.1">
    <property type="protein sequence ID" value="ENSLLEP00000028228.1"/>
    <property type="gene ID" value="ENSLLEG00000017763.1"/>
</dbReference>
<keyword evidence="16" id="KW-1185">Reference proteome</keyword>
<evidence type="ECO:0000313" key="15">
    <source>
        <dbReference type="Ensembl" id="ENSLLEP00000028228.1"/>
    </source>
</evidence>
<evidence type="ECO:0000313" key="16">
    <source>
        <dbReference type="Proteomes" id="UP000694569"/>
    </source>
</evidence>
<evidence type="ECO:0000256" key="13">
    <source>
        <dbReference type="SAM" id="MobiDB-lite"/>
    </source>
</evidence>
<dbReference type="GO" id="GO:0000978">
    <property type="term" value="F:RNA polymerase II cis-regulatory region sequence-specific DNA binding"/>
    <property type="evidence" value="ECO:0007669"/>
    <property type="project" value="TreeGrafter"/>
</dbReference>
<dbReference type="GO" id="GO:0008270">
    <property type="term" value="F:zinc ion binding"/>
    <property type="evidence" value="ECO:0007669"/>
    <property type="project" value="UniProtKB-KW"/>
</dbReference>
<dbReference type="FunFam" id="3.30.160.60:FF:001480">
    <property type="entry name" value="Si:cabz01071911.3"/>
    <property type="match status" value="1"/>
</dbReference>
<feature type="domain" description="C2H2-type" evidence="14">
    <location>
        <begin position="367"/>
        <end position="394"/>
    </location>
</feature>
<dbReference type="GO" id="GO:0000981">
    <property type="term" value="F:DNA-binding transcription factor activity, RNA polymerase II-specific"/>
    <property type="evidence" value="ECO:0007669"/>
    <property type="project" value="TreeGrafter"/>
</dbReference>
<keyword evidence="11" id="KW-0539">Nucleus</keyword>
<sequence length="499" mass="56125">MEEWEYVERHKELYEDVMMEDHQPVITPDKSVWGEFHAPVSLWDIGCENGSEILSNNVEKDLNKTRKGRAESATYTERESLASEERHVPEKEIYPITEPPEYSPPDIKEELASCDKGNLTDSDMYEPPEHTQTQYTSTYTGAESESQGEGDISQPDISPLPEHTQTEYLRIVIKEEPDSCDEGNLTDTDIYEPTEHTHECSADNNGECVKSNPNPVGINHSESLIESRKPDHRIYYTDPLTHNSVYKAHSAPSEFGKVSYSESDLVIHEKHCKEEPFPSTSFGVSTECGKVFTQASALAVHKLFHTGKTPFKCPECGKSFTRSSSVARHKRIHTGEKTCKCSECGKCFTQASSLAAHIRFHTVEKKYKCSVCGKGFIRPSDLAAHKRIHTGEKPFKCSECGKCFTQASNLARHKMIHTGNKPFKCPECGKGFTRPSDLVVHKRIHTREKPFKSPVCVDNVSLRPNLLQYINCITQGKNHLNALNVGKASPSSQIFQDIK</sequence>
<name>A0A8C5PW75_9ANUR</name>
<dbReference type="SMART" id="SM00355">
    <property type="entry name" value="ZnF_C2H2"/>
    <property type="match status" value="6"/>
</dbReference>
<keyword evidence="10" id="KW-0804">Transcription</keyword>
<feature type="region of interest" description="Disordered" evidence="13">
    <location>
        <begin position="117"/>
        <end position="161"/>
    </location>
</feature>
<feature type="domain" description="C2H2-type" evidence="14">
    <location>
        <begin position="311"/>
        <end position="338"/>
    </location>
</feature>
<dbReference type="GO" id="GO:0005634">
    <property type="term" value="C:nucleus"/>
    <property type="evidence" value="ECO:0007669"/>
    <property type="project" value="UniProtKB-SubCell"/>
</dbReference>
<evidence type="ECO:0000256" key="11">
    <source>
        <dbReference type="ARBA" id="ARBA00023242"/>
    </source>
</evidence>
<evidence type="ECO:0000256" key="12">
    <source>
        <dbReference type="PROSITE-ProRule" id="PRU00042"/>
    </source>
</evidence>
<dbReference type="Gene3D" id="3.30.160.60">
    <property type="entry name" value="Classic Zinc Finger"/>
    <property type="match status" value="6"/>
</dbReference>
<protein>
    <recommendedName>
        <fullName evidence="14">C2H2-type domain-containing protein</fullName>
    </recommendedName>
</protein>
<feature type="region of interest" description="Disordered" evidence="13">
    <location>
        <begin position="64"/>
        <end position="90"/>
    </location>
</feature>
<dbReference type="AlphaFoldDB" id="A0A8C5PW75"/>
<dbReference type="FunFam" id="3.30.160.60:FF:002343">
    <property type="entry name" value="Zinc finger protein 33A"/>
    <property type="match status" value="2"/>
</dbReference>
<keyword evidence="5" id="KW-0677">Repeat</keyword>
<dbReference type="GeneTree" id="ENSGT01140000282534"/>
<dbReference type="PANTHER" id="PTHR23235">
    <property type="entry name" value="KRUEPPEL-LIKE TRANSCRIPTION FACTOR"/>
    <property type="match status" value="1"/>
</dbReference>
<feature type="compositionally biased region" description="Polar residues" evidence="13">
    <location>
        <begin position="130"/>
        <end position="147"/>
    </location>
</feature>
<keyword evidence="6 12" id="KW-0863">Zinc-finger</keyword>
<evidence type="ECO:0000256" key="4">
    <source>
        <dbReference type="ARBA" id="ARBA00022723"/>
    </source>
</evidence>
<keyword evidence="7" id="KW-0862">Zinc</keyword>
<reference evidence="15" key="2">
    <citation type="submission" date="2025-09" db="UniProtKB">
        <authorList>
            <consortium name="Ensembl"/>
        </authorList>
    </citation>
    <scope>IDENTIFICATION</scope>
</reference>
<organism evidence="15 16">
    <name type="scientific">Leptobrachium leishanense</name>
    <name type="common">Leishan spiny toad</name>
    <dbReference type="NCBI Taxonomy" id="445787"/>
    <lineage>
        <taxon>Eukaryota</taxon>
        <taxon>Metazoa</taxon>
        <taxon>Chordata</taxon>
        <taxon>Craniata</taxon>
        <taxon>Vertebrata</taxon>
        <taxon>Euteleostomi</taxon>
        <taxon>Amphibia</taxon>
        <taxon>Batrachia</taxon>
        <taxon>Anura</taxon>
        <taxon>Pelobatoidea</taxon>
        <taxon>Megophryidae</taxon>
        <taxon>Leptobrachium</taxon>
    </lineage>
</organism>
<dbReference type="SUPFAM" id="SSF57667">
    <property type="entry name" value="beta-beta-alpha zinc fingers"/>
    <property type="match status" value="4"/>
</dbReference>
<dbReference type="PANTHER" id="PTHR23235:SF142">
    <property type="entry name" value="ZINC FINGER PROTEIN 384"/>
    <property type="match status" value="1"/>
</dbReference>
<evidence type="ECO:0000256" key="5">
    <source>
        <dbReference type="ARBA" id="ARBA00022737"/>
    </source>
</evidence>
<dbReference type="PROSITE" id="PS50157">
    <property type="entry name" value="ZINC_FINGER_C2H2_2"/>
    <property type="match status" value="6"/>
</dbReference>
<evidence type="ECO:0000256" key="7">
    <source>
        <dbReference type="ARBA" id="ARBA00022833"/>
    </source>
</evidence>
<dbReference type="InterPro" id="IPR036236">
    <property type="entry name" value="Znf_C2H2_sf"/>
</dbReference>
<comment type="subcellular location">
    <subcellularLocation>
        <location evidence="2">Nucleus</location>
    </subcellularLocation>
</comment>
<dbReference type="Pfam" id="PF00096">
    <property type="entry name" value="zf-C2H2"/>
    <property type="match status" value="5"/>
</dbReference>
<dbReference type="FunFam" id="3.30.160.60:FF:000394">
    <property type="entry name" value="Zinc finger protein 836"/>
    <property type="match status" value="1"/>
</dbReference>
<evidence type="ECO:0000256" key="10">
    <source>
        <dbReference type="ARBA" id="ARBA00023163"/>
    </source>
</evidence>
<dbReference type="FunFam" id="3.30.160.60:FF:000848">
    <property type="entry name" value="Zinc finger protein 35"/>
    <property type="match status" value="1"/>
</dbReference>
<evidence type="ECO:0000256" key="9">
    <source>
        <dbReference type="ARBA" id="ARBA00023125"/>
    </source>
</evidence>
<proteinExistence type="inferred from homology"/>
<comment type="function">
    <text evidence="1">May be involved in transcriptional regulation.</text>
</comment>
<accession>A0A8C5PW75</accession>
<evidence type="ECO:0000259" key="14">
    <source>
        <dbReference type="PROSITE" id="PS50157"/>
    </source>
</evidence>
<keyword evidence="4" id="KW-0479">Metal-binding</keyword>
<dbReference type="PROSITE" id="PS00028">
    <property type="entry name" value="ZINC_FINGER_C2H2_1"/>
    <property type="match status" value="5"/>
</dbReference>
<reference evidence="15" key="1">
    <citation type="submission" date="2025-08" db="UniProtKB">
        <authorList>
            <consortium name="Ensembl"/>
        </authorList>
    </citation>
    <scope>IDENTIFICATION</scope>
</reference>
<evidence type="ECO:0000256" key="3">
    <source>
        <dbReference type="ARBA" id="ARBA00006991"/>
    </source>
</evidence>
<dbReference type="Proteomes" id="UP000694569">
    <property type="component" value="Unplaced"/>
</dbReference>
<evidence type="ECO:0000256" key="8">
    <source>
        <dbReference type="ARBA" id="ARBA00023015"/>
    </source>
</evidence>
<feature type="domain" description="C2H2-type" evidence="14">
    <location>
        <begin position="282"/>
        <end position="310"/>
    </location>
</feature>
<keyword evidence="9" id="KW-0238">DNA-binding</keyword>
<feature type="domain" description="C2H2-type" evidence="14">
    <location>
        <begin position="423"/>
        <end position="450"/>
    </location>
</feature>
<evidence type="ECO:0000256" key="6">
    <source>
        <dbReference type="ARBA" id="ARBA00022771"/>
    </source>
</evidence>
<evidence type="ECO:0000256" key="2">
    <source>
        <dbReference type="ARBA" id="ARBA00004123"/>
    </source>
</evidence>
<feature type="domain" description="C2H2-type" evidence="14">
    <location>
        <begin position="395"/>
        <end position="422"/>
    </location>
</feature>